<dbReference type="Proteomes" id="UP000038009">
    <property type="component" value="Unassembled WGS sequence"/>
</dbReference>
<comment type="caution">
    <text evidence="2">The sequence shown here is derived from an EMBL/GenBank/DDBJ whole genome shotgun (WGS) entry which is preliminary data.</text>
</comment>
<evidence type="ECO:0000313" key="2">
    <source>
        <dbReference type="EMBL" id="KPI89722.1"/>
    </source>
</evidence>
<dbReference type="AlphaFoldDB" id="A0A0N1PDG7"/>
<keyword evidence="3" id="KW-1185">Reference proteome</keyword>
<dbReference type="EMBL" id="LJSK01000017">
    <property type="protein sequence ID" value="KPI89722.1"/>
    <property type="molecule type" value="Genomic_DNA"/>
</dbReference>
<accession>A0A0N1PDG7</accession>
<protein>
    <submittedName>
        <fullName evidence="2">Uncharacterized protein</fullName>
    </submittedName>
</protein>
<evidence type="ECO:0000313" key="3">
    <source>
        <dbReference type="Proteomes" id="UP000038009"/>
    </source>
</evidence>
<feature type="region of interest" description="Disordered" evidence="1">
    <location>
        <begin position="1"/>
        <end position="23"/>
    </location>
</feature>
<organism evidence="2 3">
    <name type="scientific">Leptomonas seymouri</name>
    <dbReference type="NCBI Taxonomy" id="5684"/>
    <lineage>
        <taxon>Eukaryota</taxon>
        <taxon>Discoba</taxon>
        <taxon>Euglenozoa</taxon>
        <taxon>Kinetoplastea</taxon>
        <taxon>Metakinetoplastina</taxon>
        <taxon>Trypanosomatida</taxon>
        <taxon>Trypanosomatidae</taxon>
        <taxon>Leishmaniinae</taxon>
        <taxon>Leptomonas</taxon>
    </lineage>
</organism>
<name>A0A0N1PDG7_LEPSE</name>
<reference evidence="2 3" key="1">
    <citation type="journal article" date="2015" name="PLoS Pathog.">
        <title>Leptomonas seymouri: Adaptations to the Dixenous Life Cycle Analyzed by Genome Sequencing, Transcriptome Profiling and Co-infection with Leishmania donovani.</title>
        <authorList>
            <person name="Kraeva N."/>
            <person name="Butenko A."/>
            <person name="Hlavacova J."/>
            <person name="Kostygov A."/>
            <person name="Myskova J."/>
            <person name="Grybchuk D."/>
            <person name="Lestinova T."/>
            <person name="Votypka J."/>
            <person name="Volf P."/>
            <person name="Opperdoes F."/>
            <person name="Flegontov P."/>
            <person name="Lukes J."/>
            <person name="Yurchenko V."/>
        </authorList>
    </citation>
    <scope>NUCLEOTIDE SEQUENCE [LARGE SCALE GENOMIC DNA]</scope>
    <source>
        <strain evidence="2 3">ATCC 30220</strain>
    </source>
</reference>
<proteinExistence type="predicted"/>
<dbReference type="VEuPathDB" id="TriTrypDB:Lsey_0017_0010"/>
<gene>
    <name evidence="2" type="ORF">ABL78_1102</name>
</gene>
<evidence type="ECO:0000256" key="1">
    <source>
        <dbReference type="SAM" id="MobiDB-lite"/>
    </source>
</evidence>
<sequence>MCCRHSSWPTRLARDTTPGGKGSCANALTSATLTPSASTGAEVLPDSFKVAESSRRAPTVTAHGLSNIPSCEVVCMQVARSRVLKNETAYRLHHWEG</sequence>